<protein>
    <submittedName>
        <fullName evidence="2">Uncharacterized protein</fullName>
    </submittedName>
</protein>
<proteinExistence type="predicted"/>
<evidence type="ECO:0000313" key="3">
    <source>
        <dbReference type="Proteomes" id="UP000321168"/>
    </source>
</evidence>
<feature type="transmembrane region" description="Helical" evidence="1">
    <location>
        <begin position="79"/>
        <end position="96"/>
    </location>
</feature>
<dbReference type="RefSeq" id="WP_147014707.1">
    <property type="nucleotide sequence ID" value="NZ_VORB01000006.1"/>
</dbReference>
<evidence type="ECO:0000313" key="2">
    <source>
        <dbReference type="EMBL" id="TXC78680.1"/>
    </source>
</evidence>
<dbReference type="EMBL" id="VORB01000006">
    <property type="protein sequence ID" value="TXC78680.1"/>
    <property type="molecule type" value="Genomic_DNA"/>
</dbReference>
<organism evidence="2 3">
    <name type="scientific">Luteibaculum oceani</name>
    <dbReference type="NCBI Taxonomy" id="1294296"/>
    <lineage>
        <taxon>Bacteria</taxon>
        <taxon>Pseudomonadati</taxon>
        <taxon>Bacteroidota</taxon>
        <taxon>Flavobacteriia</taxon>
        <taxon>Flavobacteriales</taxon>
        <taxon>Luteibaculaceae</taxon>
        <taxon>Luteibaculum</taxon>
    </lineage>
</organism>
<dbReference type="OrthoDB" id="1446203at2"/>
<keyword evidence="1" id="KW-0812">Transmembrane</keyword>
<dbReference type="Proteomes" id="UP000321168">
    <property type="component" value="Unassembled WGS sequence"/>
</dbReference>
<keyword evidence="1" id="KW-0472">Membrane</keyword>
<evidence type="ECO:0000256" key="1">
    <source>
        <dbReference type="SAM" id="Phobius"/>
    </source>
</evidence>
<dbReference type="AlphaFoldDB" id="A0A5C6V1F3"/>
<accession>A0A5C6V1F3</accession>
<name>A0A5C6V1F3_9FLAO</name>
<reference evidence="2 3" key="1">
    <citation type="submission" date="2019-08" db="EMBL/GenBank/DDBJ databases">
        <title>Genome of Luteibaculum oceani JCM 18817.</title>
        <authorList>
            <person name="Bowman J.P."/>
        </authorList>
    </citation>
    <scope>NUCLEOTIDE SEQUENCE [LARGE SCALE GENOMIC DNA]</scope>
    <source>
        <strain evidence="2 3">JCM 18817</strain>
    </source>
</reference>
<sequence length="103" mass="12224">MEAPKIPGLFKSKGPKSFHFKPRYYDEQKERIAKRRAQIKRELVAEGKLDTSEKDLFNRLERRHRSHISYRKSAKKSNIRITMILIGLLIILFWLWNESGGIL</sequence>
<gene>
    <name evidence="2" type="ORF">FRX97_08150</name>
</gene>
<comment type="caution">
    <text evidence="2">The sequence shown here is derived from an EMBL/GenBank/DDBJ whole genome shotgun (WGS) entry which is preliminary data.</text>
</comment>
<keyword evidence="1" id="KW-1133">Transmembrane helix</keyword>
<keyword evidence="3" id="KW-1185">Reference proteome</keyword>